<evidence type="ECO:0000313" key="2">
    <source>
        <dbReference type="EMBL" id="KMV32899.1"/>
    </source>
</evidence>
<dbReference type="PATRIC" id="fig|1656095.3.peg.1919"/>
<accession>A0A0J8Y651</accession>
<sequence length="96" mass="10707">MEQEITIVATITSSASAVHLVEAALIQVEREVQGEPGCKQYALYRNNEQPNQFVMLERWASREALEEHGKGEPFLRFMKAIDGLADLSVTSLTKVS</sequence>
<gene>
    <name evidence="2" type="ORF">ACH50_19400</name>
</gene>
<name>A0A0J8Y651_9ENTR</name>
<dbReference type="RefSeq" id="WP_024557948.1">
    <property type="nucleotide sequence ID" value="NZ_LFEJ01000025.1"/>
</dbReference>
<dbReference type="GO" id="GO:0004497">
    <property type="term" value="F:monooxygenase activity"/>
    <property type="evidence" value="ECO:0007669"/>
    <property type="project" value="UniProtKB-KW"/>
</dbReference>
<keyword evidence="2" id="KW-0503">Monooxygenase</keyword>
<dbReference type="Proteomes" id="UP000037315">
    <property type="component" value="Unassembled WGS sequence"/>
</dbReference>
<dbReference type="InterPro" id="IPR007138">
    <property type="entry name" value="ABM_dom"/>
</dbReference>
<proteinExistence type="predicted"/>
<evidence type="ECO:0000313" key="3">
    <source>
        <dbReference type="Proteomes" id="UP000037315"/>
    </source>
</evidence>
<dbReference type="InterPro" id="IPR011008">
    <property type="entry name" value="Dimeric_a/b-barrel"/>
</dbReference>
<organism evidence="2 3">
    <name type="scientific">Franconibacter pulveris</name>
    <dbReference type="NCBI Taxonomy" id="435910"/>
    <lineage>
        <taxon>Bacteria</taxon>
        <taxon>Pseudomonadati</taxon>
        <taxon>Pseudomonadota</taxon>
        <taxon>Gammaproteobacteria</taxon>
        <taxon>Enterobacterales</taxon>
        <taxon>Enterobacteriaceae</taxon>
        <taxon>Franconibacter</taxon>
    </lineage>
</organism>
<dbReference type="Pfam" id="PF03992">
    <property type="entry name" value="ABM"/>
    <property type="match status" value="1"/>
</dbReference>
<dbReference type="PROSITE" id="PS51725">
    <property type="entry name" value="ABM"/>
    <property type="match status" value="1"/>
</dbReference>
<comment type="caution">
    <text evidence="2">The sequence shown here is derived from an EMBL/GenBank/DDBJ whole genome shotgun (WGS) entry which is preliminary data.</text>
</comment>
<protein>
    <submittedName>
        <fullName evidence="2">Antibiotic biosynthesis monooxygenase</fullName>
    </submittedName>
</protein>
<dbReference type="PANTHER" id="PTHR33336:SF3">
    <property type="entry name" value="ABM DOMAIN-CONTAINING PROTEIN"/>
    <property type="match status" value="1"/>
</dbReference>
<dbReference type="AlphaFoldDB" id="A0A0J8Y651"/>
<evidence type="ECO:0000259" key="1">
    <source>
        <dbReference type="PROSITE" id="PS51725"/>
    </source>
</evidence>
<feature type="domain" description="ABM" evidence="1">
    <location>
        <begin position="5"/>
        <end position="93"/>
    </location>
</feature>
<keyword evidence="3" id="KW-1185">Reference proteome</keyword>
<dbReference type="STRING" id="1121863.GCA_000621185_00960"/>
<keyword evidence="2" id="KW-0560">Oxidoreductase</keyword>
<dbReference type="Gene3D" id="3.30.70.100">
    <property type="match status" value="1"/>
</dbReference>
<dbReference type="InterPro" id="IPR050744">
    <property type="entry name" value="AI-2_Isomerase_LsrG"/>
</dbReference>
<dbReference type="PANTHER" id="PTHR33336">
    <property type="entry name" value="QUINOL MONOOXYGENASE YGIN-RELATED"/>
    <property type="match status" value="1"/>
</dbReference>
<dbReference type="EMBL" id="LFEJ01000025">
    <property type="protein sequence ID" value="KMV32899.1"/>
    <property type="molecule type" value="Genomic_DNA"/>
</dbReference>
<reference evidence="2 3" key="1">
    <citation type="submission" date="2015-06" db="EMBL/GenBank/DDBJ databases">
        <title>Genome sequencing of Cronobacter sp. strain DJ34 isolated from petroleum contaminated sludge of Duliajan Oil Fields, Assam, India.</title>
        <authorList>
            <person name="Pal S."/>
            <person name="Banerjee T.D."/>
            <person name="Roy A."/>
            <person name="Sar P."/>
            <person name="Kazy S.K."/>
        </authorList>
    </citation>
    <scope>NUCLEOTIDE SEQUENCE [LARGE SCALE GENOMIC DNA]</scope>
    <source>
        <strain evidence="2 3">DJ34</strain>
    </source>
</reference>
<dbReference type="SUPFAM" id="SSF54909">
    <property type="entry name" value="Dimeric alpha+beta barrel"/>
    <property type="match status" value="1"/>
</dbReference>
<dbReference type="OrthoDB" id="9812192at2"/>
<dbReference type="GO" id="GO:0005829">
    <property type="term" value="C:cytosol"/>
    <property type="evidence" value="ECO:0007669"/>
    <property type="project" value="TreeGrafter"/>
</dbReference>